<reference evidence="2 3" key="1">
    <citation type="journal article" date="2012" name="Genome Biol.">
        <title>Sequencing three crocodilian genomes to illuminate the evolution of archosaurs and amniotes.</title>
        <authorList>
            <person name="St John J.A."/>
            <person name="Braun E.L."/>
            <person name="Isberg S.R."/>
            <person name="Miles L.G."/>
            <person name="Chong A.Y."/>
            <person name="Gongora J."/>
            <person name="Dalzell P."/>
            <person name="Moran C."/>
            <person name="Bed'hom B."/>
            <person name="Abzhanov A."/>
            <person name="Burgess S.C."/>
            <person name="Cooksey A.M."/>
            <person name="Castoe T.A."/>
            <person name="Crawford N.G."/>
            <person name="Densmore L.D."/>
            <person name="Drew J.C."/>
            <person name="Edwards S.V."/>
            <person name="Faircloth B.C."/>
            <person name="Fujita M.K."/>
            <person name="Greenwold M.J."/>
            <person name="Hoffmann F.G."/>
            <person name="Howard J.M."/>
            <person name="Iguchi T."/>
            <person name="Janes D.E."/>
            <person name="Khan S.Y."/>
            <person name="Kohno S."/>
            <person name="de Koning A.J."/>
            <person name="Lance S.L."/>
            <person name="McCarthy F.M."/>
            <person name="McCormack J.E."/>
            <person name="Merchant M.E."/>
            <person name="Peterson D.G."/>
            <person name="Pollock D.D."/>
            <person name="Pourmand N."/>
            <person name="Raney B.J."/>
            <person name="Roessler K.A."/>
            <person name="Sanford J.R."/>
            <person name="Sawyer R.H."/>
            <person name="Schmidt C.J."/>
            <person name="Triplett E.W."/>
            <person name="Tuberville T.D."/>
            <person name="Venegas-Anaya M."/>
            <person name="Howard J.T."/>
            <person name="Jarvis E.D."/>
            <person name="Guillette L.J.Jr."/>
            <person name="Glenn T.C."/>
            <person name="Green R.E."/>
            <person name="Ray D.A."/>
        </authorList>
    </citation>
    <scope>NUCLEOTIDE SEQUENCE [LARGE SCALE GENOMIC DNA]</scope>
    <source>
        <strain evidence="2">KSC_2009_1</strain>
    </source>
</reference>
<evidence type="ECO:0000256" key="1">
    <source>
        <dbReference type="SAM" id="MobiDB-lite"/>
    </source>
</evidence>
<dbReference type="EMBL" id="AKHW03006553">
    <property type="protein sequence ID" value="KYO19796.1"/>
    <property type="molecule type" value="Genomic_DNA"/>
</dbReference>
<protein>
    <submittedName>
        <fullName evidence="2">Uncharacterized protein</fullName>
    </submittedName>
</protein>
<proteinExistence type="predicted"/>
<feature type="compositionally biased region" description="Polar residues" evidence="1">
    <location>
        <begin position="12"/>
        <end position="25"/>
    </location>
</feature>
<dbReference type="Proteomes" id="UP000050525">
    <property type="component" value="Unassembled WGS sequence"/>
</dbReference>
<accession>A0A151M5J8</accession>
<dbReference type="AlphaFoldDB" id="A0A151M5J8"/>
<feature type="region of interest" description="Disordered" evidence="1">
    <location>
        <begin position="1"/>
        <end position="31"/>
    </location>
</feature>
<feature type="compositionally biased region" description="Polar residues" evidence="1">
    <location>
        <begin position="62"/>
        <end position="79"/>
    </location>
</feature>
<gene>
    <name evidence="2" type="ORF">Y1Q_0015735</name>
</gene>
<evidence type="ECO:0000313" key="3">
    <source>
        <dbReference type="Proteomes" id="UP000050525"/>
    </source>
</evidence>
<comment type="caution">
    <text evidence="2">The sequence shown here is derived from an EMBL/GenBank/DDBJ whole genome shotgun (WGS) entry which is preliminary data.</text>
</comment>
<sequence length="99" mass="10795">MKKSRPLAVFSETVSTEAGNTQSVAGSGPCVGKELRADEVPFLVYHEGELVLSLSAEETPESKTQNKSLTSDQLQLTRQTWRKPRGSDSQHLTSLPVPL</sequence>
<keyword evidence="3" id="KW-1185">Reference proteome</keyword>
<organism evidence="2 3">
    <name type="scientific">Alligator mississippiensis</name>
    <name type="common">American alligator</name>
    <dbReference type="NCBI Taxonomy" id="8496"/>
    <lineage>
        <taxon>Eukaryota</taxon>
        <taxon>Metazoa</taxon>
        <taxon>Chordata</taxon>
        <taxon>Craniata</taxon>
        <taxon>Vertebrata</taxon>
        <taxon>Euteleostomi</taxon>
        <taxon>Archelosauria</taxon>
        <taxon>Archosauria</taxon>
        <taxon>Crocodylia</taxon>
        <taxon>Alligatoridae</taxon>
        <taxon>Alligatorinae</taxon>
        <taxon>Alligator</taxon>
    </lineage>
</organism>
<feature type="region of interest" description="Disordered" evidence="1">
    <location>
        <begin position="56"/>
        <end position="99"/>
    </location>
</feature>
<evidence type="ECO:0000313" key="2">
    <source>
        <dbReference type="EMBL" id="KYO19796.1"/>
    </source>
</evidence>
<name>A0A151M5J8_ALLMI</name>